<dbReference type="Gene3D" id="3.40.630.30">
    <property type="match status" value="1"/>
</dbReference>
<gene>
    <name evidence="2" type="ORF">J2Z31_004850</name>
</gene>
<organism evidence="2 3">
    <name type="scientific">Sinorhizobium kostiense</name>
    <dbReference type="NCBI Taxonomy" id="76747"/>
    <lineage>
        <taxon>Bacteria</taxon>
        <taxon>Pseudomonadati</taxon>
        <taxon>Pseudomonadota</taxon>
        <taxon>Alphaproteobacteria</taxon>
        <taxon>Hyphomicrobiales</taxon>
        <taxon>Rhizobiaceae</taxon>
        <taxon>Sinorhizobium/Ensifer group</taxon>
        <taxon>Sinorhizobium</taxon>
    </lineage>
</organism>
<dbReference type="InterPro" id="IPR016181">
    <property type="entry name" value="Acyl_CoA_acyltransferase"/>
</dbReference>
<name>A0ABS4R5Z6_9HYPH</name>
<dbReference type="InterPro" id="IPR038740">
    <property type="entry name" value="BioF2-like_GNAT_dom"/>
</dbReference>
<proteinExistence type="predicted"/>
<sequence>MATNFTIAIHERLEDLSPEWPRDARSAAQGVRFHPFQTVTFLKAWLDSFGRSGQQSFRFVEVRDEASLPVMFLALRILHRGGARLLQYVDHDVADYNAPILFRSGISWSREVAEHLWRQIVAKLPAFDMIDLVKMPAEVEELTNPLAYIGDRNSELSCHATDLRRPWQEIDEEVPRRTTLLRKIRGLERLAPMEFRVAQTPDEVSKITEVMLRQKQRRFEETMVPGFDVDSDKYAFFNDGTPLFHGGEMLLLFYLKAGETVVATIWGLVADKRYYASMLSFEGSEWSKHSPGSILFYKSLKWLHDNGFEWMDLGIGNESWKLESCRTTIALSERCEAVTMRGRLYLARQRARTRLRATSIYQRLRPLKWIVLRSLRRR</sequence>
<dbReference type="SUPFAM" id="SSF55729">
    <property type="entry name" value="Acyl-CoA N-acyltransferases (Nat)"/>
    <property type="match status" value="1"/>
</dbReference>
<evidence type="ECO:0000313" key="3">
    <source>
        <dbReference type="Proteomes" id="UP000730739"/>
    </source>
</evidence>
<evidence type="ECO:0000259" key="1">
    <source>
        <dbReference type="Pfam" id="PF13480"/>
    </source>
</evidence>
<accession>A0ABS4R5Z6</accession>
<keyword evidence="3" id="KW-1185">Reference proteome</keyword>
<dbReference type="Proteomes" id="UP000730739">
    <property type="component" value="Unassembled WGS sequence"/>
</dbReference>
<dbReference type="Pfam" id="PF13480">
    <property type="entry name" value="Acetyltransf_6"/>
    <property type="match status" value="1"/>
</dbReference>
<reference evidence="2 3" key="1">
    <citation type="submission" date="2021-03" db="EMBL/GenBank/DDBJ databases">
        <title>Genomic Encyclopedia of Type Strains, Phase IV (KMG-IV): sequencing the most valuable type-strain genomes for metagenomic binning, comparative biology and taxonomic classification.</title>
        <authorList>
            <person name="Goeker M."/>
        </authorList>
    </citation>
    <scope>NUCLEOTIDE SEQUENCE [LARGE SCALE GENOMIC DNA]</scope>
    <source>
        <strain evidence="2 3">DSM 13372</strain>
    </source>
</reference>
<comment type="caution">
    <text evidence="2">The sequence shown here is derived from an EMBL/GenBank/DDBJ whole genome shotgun (WGS) entry which is preliminary data.</text>
</comment>
<protein>
    <submittedName>
        <fullName evidence="2">CelD/BcsL family acetyltransferase involved in cellulose biosynthesis</fullName>
    </submittedName>
</protein>
<evidence type="ECO:0000313" key="2">
    <source>
        <dbReference type="EMBL" id="MBP2238313.1"/>
    </source>
</evidence>
<dbReference type="RefSeq" id="WP_209605249.1">
    <property type="nucleotide sequence ID" value="NZ_JAGILA010000008.1"/>
</dbReference>
<feature type="domain" description="BioF2-like acetyltransferase" evidence="1">
    <location>
        <begin position="176"/>
        <end position="321"/>
    </location>
</feature>
<dbReference type="EMBL" id="JAGILA010000008">
    <property type="protein sequence ID" value="MBP2238313.1"/>
    <property type="molecule type" value="Genomic_DNA"/>
</dbReference>